<feature type="non-terminal residue" evidence="1">
    <location>
        <position position="56"/>
    </location>
</feature>
<dbReference type="InterPro" id="IPR011249">
    <property type="entry name" value="Metalloenz_LuxS/M16"/>
</dbReference>
<dbReference type="SUPFAM" id="SSF63411">
    <property type="entry name" value="LuxS/MPP-like metallohydrolase"/>
    <property type="match status" value="1"/>
</dbReference>
<name>X1E6Q9_9ZZZZ</name>
<dbReference type="Gene3D" id="3.30.830.10">
    <property type="entry name" value="Metalloenzyme, LuxS/M16 peptidase-like"/>
    <property type="match status" value="1"/>
</dbReference>
<gene>
    <name evidence="1" type="ORF">S01H4_66902</name>
</gene>
<dbReference type="EMBL" id="BART01041704">
    <property type="protein sequence ID" value="GAH28267.1"/>
    <property type="molecule type" value="Genomic_DNA"/>
</dbReference>
<organism evidence="1">
    <name type="scientific">marine sediment metagenome</name>
    <dbReference type="NCBI Taxonomy" id="412755"/>
    <lineage>
        <taxon>unclassified sequences</taxon>
        <taxon>metagenomes</taxon>
        <taxon>ecological metagenomes</taxon>
    </lineage>
</organism>
<dbReference type="AlphaFoldDB" id="X1E6Q9"/>
<proteinExistence type="predicted"/>
<protein>
    <submittedName>
        <fullName evidence="1">Uncharacterized protein</fullName>
    </submittedName>
</protein>
<reference evidence="1" key="1">
    <citation type="journal article" date="2014" name="Front. Microbiol.">
        <title>High frequency of phylogenetically diverse reductive dehalogenase-homologous genes in deep subseafloor sedimentary metagenomes.</title>
        <authorList>
            <person name="Kawai M."/>
            <person name="Futagami T."/>
            <person name="Toyoda A."/>
            <person name="Takaki Y."/>
            <person name="Nishi S."/>
            <person name="Hori S."/>
            <person name="Arai W."/>
            <person name="Tsubouchi T."/>
            <person name="Morono Y."/>
            <person name="Uchiyama I."/>
            <person name="Ito T."/>
            <person name="Fujiyama A."/>
            <person name="Inagaki F."/>
            <person name="Takami H."/>
        </authorList>
    </citation>
    <scope>NUCLEOTIDE SEQUENCE</scope>
    <source>
        <strain evidence="1">Expedition CK06-06</strain>
    </source>
</reference>
<evidence type="ECO:0000313" key="1">
    <source>
        <dbReference type="EMBL" id="GAH28267.1"/>
    </source>
</evidence>
<sequence>TVSKKYEHVEERESKRITRKKKMGITQTYLRFGYRTTSGKHPDNPAMELFSTIMGN</sequence>
<comment type="caution">
    <text evidence="1">The sequence shown here is derived from an EMBL/GenBank/DDBJ whole genome shotgun (WGS) entry which is preliminary data.</text>
</comment>
<feature type="non-terminal residue" evidence="1">
    <location>
        <position position="1"/>
    </location>
</feature>
<accession>X1E6Q9</accession>
<dbReference type="GO" id="GO:0046872">
    <property type="term" value="F:metal ion binding"/>
    <property type="evidence" value="ECO:0007669"/>
    <property type="project" value="InterPro"/>
</dbReference>